<gene>
    <name evidence="3" type="ORF">METZ01_LOCUS209130</name>
</gene>
<evidence type="ECO:0000256" key="1">
    <source>
        <dbReference type="ARBA" id="ARBA00001968"/>
    </source>
</evidence>
<accession>A0A382EZV6</accession>
<dbReference type="Gene3D" id="3.90.950.10">
    <property type="match status" value="1"/>
</dbReference>
<name>A0A382EZV6_9ZZZZ</name>
<feature type="non-terminal residue" evidence="3">
    <location>
        <position position="1"/>
    </location>
</feature>
<reference evidence="3" key="1">
    <citation type="submission" date="2018-05" db="EMBL/GenBank/DDBJ databases">
        <authorList>
            <person name="Lanie J.A."/>
            <person name="Ng W.-L."/>
            <person name="Kazmierczak K.M."/>
            <person name="Andrzejewski T.M."/>
            <person name="Davidsen T.M."/>
            <person name="Wayne K.J."/>
            <person name="Tettelin H."/>
            <person name="Glass J.I."/>
            <person name="Rusch D."/>
            <person name="Podicherti R."/>
            <person name="Tsui H.-C.T."/>
            <person name="Winkler M.E."/>
        </authorList>
    </citation>
    <scope>NUCLEOTIDE SEQUENCE</scope>
</reference>
<proteinExistence type="inferred from homology"/>
<dbReference type="InterPro" id="IPR003697">
    <property type="entry name" value="Maf-like"/>
</dbReference>
<dbReference type="PANTHER" id="PTHR43213:SF5">
    <property type="entry name" value="BIFUNCTIONAL DTTP_UTP PYROPHOSPHATASE_METHYLTRANSFERASE PROTEIN-RELATED"/>
    <property type="match status" value="1"/>
</dbReference>
<dbReference type="NCBIfam" id="TIGR00172">
    <property type="entry name" value="maf"/>
    <property type="match status" value="1"/>
</dbReference>
<dbReference type="PANTHER" id="PTHR43213">
    <property type="entry name" value="BIFUNCTIONAL DTTP/UTP PYROPHOSPHATASE/METHYLTRANSFERASE PROTEIN-RELATED"/>
    <property type="match status" value="1"/>
</dbReference>
<dbReference type="CDD" id="cd00555">
    <property type="entry name" value="Maf"/>
    <property type="match status" value="1"/>
</dbReference>
<comment type="cofactor">
    <cofactor evidence="1">
        <name>a divalent metal cation</name>
        <dbReference type="ChEBI" id="CHEBI:60240"/>
    </cofactor>
</comment>
<organism evidence="3">
    <name type="scientific">marine metagenome</name>
    <dbReference type="NCBI Taxonomy" id="408172"/>
    <lineage>
        <taxon>unclassified sequences</taxon>
        <taxon>metagenomes</taxon>
        <taxon>ecological metagenomes</taxon>
    </lineage>
</organism>
<dbReference type="GO" id="GO:0047429">
    <property type="term" value="F:nucleoside triphosphate diphosphatase activity"/>
    <property type="evidence" value="ECO:0007669"/>
    <property type="project" value="InterPro"/>
</dbReference>
<dbReference type="EMBL" id="UINC01047244">
    <property type="protein sequence ID" value="SVB56276.1"/>
    <property type="molecule type" value="Genomic_DNA"/>
</dbReference>
<dbReference type="SUPFAM" id="SSF52972">
    <property type="entry name" value="ITPase-like"/>
    <property type="match status" value="1"/>
</dbReference>
<dbReference type="InterPro" id="IPR029001">
    <property type="entry name" value="ITPase-like_fam"/>
</dbReference>
<evidence type="ECO:0000313" key="3">
    <source>
        <dbReference type="EMBL" id="SVB56276.1"/>
    </source>
</evidence>
<evidence type="ECO:0008006" key="4">
    <source>
        <dbReference type="Google" id="ProtNLM"/>
    </source>
</evidence>
<dbReference type="AlphaFoldDB" id="A0A382EZV6"/>
<dbReference type="Pfam" id="PF02545">
    <property type="entry name" value="Maf"/>
    <property type="match status" value="1"/>
</dbReference>
<sequence>VYHQPEHVILASGSPRRIELLTRAGYIFDVVPANVDERRKPDEPPEKYVARLARDKVSAIAVDNVGRVVIGADTVVVINSAVLGKPDSADEAVRMLKQLSGRAHKVLTGVAVRLGDACISSVETTVVHLAELDDACINWYVQTGEPSDKAGAYGIQGIASRFVTRIEGSYSNVVGLPLALVDRLLGRLSKGPVPR</sequence>
<evidence type="ECO:0000256" key="2">
    <source>
        <dbReference type="ARBA" id="ARBA00022801"/>
    </source>
</evidence>
<keyword evidence="2" id="KW-0378">Hydrolase</keyword>
<dbReference type="HAMAP" id="MF_00528">
    <property type="entry name" value="Maf"/>
    <property type="match status" value="1"/>
</dbReference>
<protein>
    <recommendedName>
        <fullName evidence="4">Septum formation protein Maf</fullName>
    </recommendedName>
</protein>
<dbReference type="PIRSF" id="PIRSF006305">
    <property type="entry name" value="Maf"/>
    <property type="match status" value="1"/>
</dbReference>